<dbReference type="Gene3D" id="2.40.30.10">
    <property type="entry name" value="Translation factors"/>
    <property type="match status" value="1"/>
</dbReference>
<gene>
    <name evidence="1" type="ORF">A2Y68_03625</name>
</gene>
<name>A0A1F7X633_9BACT</name>
<sequence length="84" mass="9123">MADLKIGKVTHYYDKIGVAIVELDGTLSAGDKIKFARGGEDLFEQAVASIQIEHEKKDSAKKGDVVGLKVDSEVKEGAEVYKIE</sequence>
<dbReference type="AlphaFoldDB" id="A0A1F7X633"/>
<reference evidence="1 2" key="1">
    <citation type="journal article" date="2016" name="Nat. Commun.">
        <title>Thousands of microbial genomes shed light on interconnected biogeochemical processes in an aquifer system.</title>
        <authorList>
            <person name="Anantharaman K."/>
            <person name="Brown C.T."/>
            <person name="Hug L.A."/>
            <person name="Sharon I."/>
            <person name="Castelle C.J."/>
            <person name="Probst A.J."/>
            <person name="Thomas B.C."/>
            <person name="Singh A."/>
            <person name="Wilkins M.J."/>
            <person name="Karaoz U."/>
            <person name="Brodie E.L."/>
            <person name="Williams K.H."/>
            <person name="Hubbard S.S."/>
            <person name="Banfield J.F."/>
        </authorList>
    </citation>
    <scope>NUCLEOTIDE SEQUENCE [LARGE SCALE GENOMIC DNA]</scope>
</reference>
<proteinExistence type="predicted"/>
<dbReference type="EMBL" id="MGFR01000003">
    <property type="protein sequence ID" value="OGM09745.1"/>
    <property type="molecule type" value="Genomic_DNA"/>
</dbReference>
<evidence type="ECO:0000313" key="2">
    <source>
        <dbReference type="Proteomes" id="UP000176778"/>
    </source>
</evidence>
<accession>A0A1F7X633</accession>
<dbReference type="STRING" id="1802479.A2Y68_03625"/>
<dbReference type="Proteomes" id="UP000176778">
    <property type="component" value="Unassembled WGS sequence"/>
</dbReference>
<dbReference type="InterPro" id="IPR009000">
    <property type="entry name" value="Transl_B-barrel_sf"/>
</dbReference>
<comment type="caution">
    <text evidence="1">The sequence shown here is derived from an EMBL/GenBank/DDBJ whole genome shotgun (WGS) entry which is preliminary data.</text>
</comment>
<organism evidence="1 2">
    <name type="scientific">Candidatus Woesebacteria bacterium RBG_13_46_13</name>
    <dbReference type="NCBI Taxonomy" id="1802479"/>
    <lineage>
        <taxon>Bacteria</taxon>
        <taxon>Candidatus Woeseibacteriota</taxon>
    </lineage>
</organism>
<dbReference type="SUPFAM" id="SSF50447">
    <property type="entry name" value="Translation proteins"/>
    <property type="match status" value="1"/>
</dbReference>
<evidence type="ECO:0000313" key="1">
    <source>
        <dbReference type="EMBL" id="OGM09745.1"/>
    </source>
</evidence>
<protein>
    <recommendedName>
        <fullName evidence="3">Translation elongation factor-like protein</fullName>
    </recommendedName>
</protein>
<evidence type="ECO:0008006" key="3">
    <source>
        <dbReference type="Google" id="ProtNLM"/>
    </source>
</evidence>